<protein>
    <submittedName>
        <fullName evidence="2">GNAT family N-acetyltransferase</fullName>
        <ecNumber evidence="2">2.3.1.-</ecNumber>
    </submittedName>
</protein>
<dbReference type="Proteomes" id="UP001057381">
    <property type="component" value="Chromosome"/>
</dbReference>
<evidence type="ECO:0000313" key="3">
    <source>
        <dbReference type="Proteomes" id="UP001057381"/>
    </source>
</evidence>
<feature type="domain" description="N-acetyltransferase" evidence="1">
    <location>
        <begin position="113"/>
        <end position="249"/>
    </location>
</feature>
<dbReference type="CDD" id="cd04301">
    <property type="entry name" value="NAT_SF"/>
    <property type="match status" value="1"/>
</dbReference>
<dbReference type="InterPro" id="IPR000182">
    <property type="entry name" value="GNAT_dom"/>
</dbReference>
<sequence>MLTFNETKRDAEHYLENARLTHYHTPSQLIKYYANYYEYKVMPTVEQFKEDIAAQQNFHLERGQQHLLFLFPENMELSDQLLALSRDYGFTLNKMELYKADTSQLTASCNPGVQIVEVLERGKAFNDFLVVCRESEIEYGEEFVELKRTTHTRDLMDPSVIQLIAYMDGEPAGKLEAILNKQTVELDDFYVRKVFQGRGIGSQLQHFVWERAGQRSVILIADGDDTARDMYQKQGYRKISERYELLKTE</sequence>
<accession>A0A9Q9BTX2</accession>
<dbReference type="GO" id="GO:0016747">
    <property type="term" value="F:acyltransferase activity, transferring groups other than amino-acyl groups"/>
    <property type="evidence" value="ECO:0007669"/>
    <property type="project" value="InterPro"/>
</dbReference>
<evidence type="ECO:0000259" key="1">
    <source>
        <dbReference type="PROSITE" id="PS51186"/>
    </source>
</evidence>
<dbReference type="KEGG" id="mequ:KFV11_00860"/>
<gene>
    <name evidence="2" type="ORF">KFV11_00860</name>
</gene>
<dbReference type="PROSITE" id="PS51186">
    <property type="entry name" value="GNAT"/>
    <property type="match status" value="1"/>
</dbReference>
<dbReference type="AlphaFoldDB" id="A0A9Q9BTX2"/>
<dbReference type="RefSeq" id="WP_254250075.1">
    <property type="nucleotide sequence ID" value="NZ_CP073809.1"/>
</dbReference>
<dbReference type="InterPro" id="IPR016181">
    <property type="entry name" value="Acyl_CoA_acyltransferase"/>
</dbReference>
<reference evidence="2" key="1">
    <citation type="submission" date="2021-04" db="EMBL/GenBank/DDBJ databases">
        <title>Complete Genome Sequences of Macrococcus spp. from dog and cattle.</title>
        <authorList>
            <person name="Schwendener S."/>
            <person name="Perreten V."/>
        </authorList>
    </citation>
    <scope>NUCLEOTIDE SEQUENCE</scope>
    <source>
        <strain evidence="2">Epi0143-OL</strain>
    </source>
</reference>
<dbReference type="InterPro" id="IPR040549">
    <property type="entry name" value="DUF5613"/>
</dbReference>
<keyword evidence="2" id="KW-0012">Acyltransferase</keyword>
<proteinExistence type="predicted"/>
<dbReference type="Gene3D" id="3.40.630.30">
    <property type="match status" value="1"/>
</dbReference>
<dbReference type="Pfam" id="PF18467">
    <property type="entry name" value="DUF5613"/>
    <property type="match status" value="1"/>
</dbReference>
<dbReference type="Pfam" id="PF13673">
    <property type="entry name" value="Acetyltransf_10"/>
    <property type="match status" value="1"/>
</dbReference>
<dbReference type="EMBL" id="CP073809">
    <property type="protein sequence ID" value="UTH13956.1"/>
    <property type="molecule type" value="Genomic_DNA"/>
</dbReference>
<organism evidence="2 3">
    <name type="scientific">Macrococcus equipercicus</name>
    <dbReference type="NCBI Taxonomy" id="69967"/>
    <lineage>
        <taxon>Bacteria</taxon>
        <taxon>Bacillati</taxon>
        <taxon>Bacillota</taxon>
        <taxon>Bacilli</taxon>
        <taxon>Bacillales</taxon>
        <taxon>Staphylococcaceae</taxon>
        <taxon>Macrococcus</taxon>
    </lineage>
</organism>
<dbReference type="EC" id="2.3.1.-" evidence="2"/>
<evidence type="ECO:0000313" key="2">
    <source>
        <dbReference type="EMBL" id="UTH13956.1"/>
    </source>
</evidence>
<name>A0A9Q9BTX2_9STAP</name>
<keyword evidence="2" id="KW-0808">Transferase</keyword>
<dbReference type="SUPFAM" id="SSF55729">
    <property type="entry name" value="Acyl-CoA N-acyltransferases (Nat)"/>
    <property type="match status" value="1"/>
</dbReference>